<feature type="transmembrane region" description="Helical" evidence="1">
    <location>
        <begin position="6"/>
        <end position="26"/>
    </location>
</feature>
<keyword evidence="1" id="KW-0472">Membrane</keyword>
<evidence type="ECO:0000313" key="3">
    <source>
        <dbReference type="Proteomes" id="UP000198990"/>
    </source>
</evidence>
<name>A0A1H7P398_9FLAO</name>
<keyword evidence="1" id="KW-0812">Transmembrane</keyword>
<organism evidence="2 3">
    <name type="scientific">Maribacter orientalis</name>
    <dbReference type="NCBI Taxonomy" id="228957"/>
    <lineage>
        <taxon>Bacteria</taxon>
        <taxon>Pseudomonadati</taxon>
        <taxon>Bacteroidota</taxon>
        <taxon>Flavobacteriia</taxon>
        <taxon>Flavobacteriales</taxon>
        <taxon>Flavobacteriaceae</taxon>
        <taxon>Maribacter</taxon>
    </lineage>
</organism>
<feature type="transmembrane region" description="Helical" evidence="1">
    <location>
        <begin position="38"/>
        <end position="60"/>
    </location>
</feature>
<evidence type="ECO:0000313" key="2">
    <source>
        <dbReference type="EMBL" id="SEL30273.1"/>
    </source>
</evidence>
<reference evidence="3" key="1">
    <citation type="submission" date="2016-10" db="EMBL/GenBank/DDBJ databases">
        <authorList>
            <person name="Varghese N."/>
            <person name="Submissions S."/>
        </authorList>
    </citation>
    <scope>NUCLEOTIDE SEQUENCE [LARGE SCALE GENOMIC DNA]</scope>
    <source>
        <strain evidence="3">DSM 16471</strain>
    </source>
</reference>
<evidence type="ECO:0000256" key="1">
    <source>
        <dbReference type="SAM" id="Phobius"/>
    </source>
</evidence>
<protein>
    <submittedName>
        <fullName evidence="2">Uncharacterized protein</fullName>
    </submittedName>
</protein>
<dbReference type="EMBL" id="FNZN01000003">
    <property type="protein sequence ID" value="SEL30273.1"/>
    <property type="molecule type" value="Genomic_DNA"/>
</dbReference>
<keyword evidence="1" id="KW-1133">Transmembrane helix</keyword>
<sequence>MFSTGQIIFAIGFALVFAIVIIISYKKDFKLHQKNYKGIKWIGLFFVLFLVSLLCIKYLLKE</sequence>
<dbReference type="Proteomes" id="UP000198990">
    <property type="component" value="Unassembled WGS sequence"/>
</dbReference>
<gene>
    <name evidence="2" type="ORF">SAMN04488008_103349</name>
</gene>
<dbReference type="AlphaFoldDB" id="A0A1H7P398"/>
<accession>A0A1H7P398</accession>
<proteinExistence type="predicted"/>
<keyword evidence="3" id="KW-1185">Reference proteome</keyword>
<dbReference type="STRING" id="228957.SAMN04488008_103349"/>
<dbReference type="OrthoDB" id="1179726at2"/>